<evidence type="ECO:0000259" key="6">
    <source>
        <dbReference type="PROSITE" id="PS50800"/>
    </source>
</evidence>
<organism evidence="7 8">
    <name type="scientific">Ostreobium quekettii</name>
    <dbReference type="NCBI Taxonomy" id="121088"/>
    <lineage>
        <taxon>Eukaryota</taxon>
        <taxon>Viridiplantae</taxon>
        <taxon>Chlorophyta</taxon>
        <taxon>core chlorophytes</taxon>
        <taxon>Ulvophyceae</taxon>
        <taxon>TCBD clade</taxon>
        <taxon>Bryopsidales</taxon>
        <taxon>Ostreobineae</taxon>
        <taxon>Ostreobiaceae</taxon>
        <taxon>Ostreobium</taxon>
    </lineage>
</organism>
<dbReference type="InterPro" id="IPR000504">
    <property type="entry name" value="RRM_dom"/>
</dbReference>
<feature type="compositionally biased region" description="Low complexity" evidence="4">
    <location>
        <begin position="60"/>
        <end position="71"/>
    </location>
</feature>
<feature type="compositionally biased region" description="Basic and acidic residues" evidence="4">
    <location>
        <begin position="132"/>
        <end position="144"/>
    </location>
</feature>
<dbReference type="PANTHER" id="PTHR24012">
    <property type="entry name" value="RNA BINDING PROTEIN"/>
    <property type="match status" value="1"/>
</dbReference>
<feature type="region of interest" description="Disordered" evidence="4">
    <location>
        <begin position="687"/>
        <end position="718"/>
    </location>
</feature>
<feature type="compositionally biased region" description="Gly residues" evidence="4">
    <location>
        <begin position="787"/>
        <end position="796"/>
    </location>
</feature>
<name>A0A8S1IPD3_9CHLO</name>
<gene>
    <name evidence="7" type="ORF">OSTQU699_LOCUS2202</name>
</gene>
<feature type="region of interest" description="Disordered" evidence="4">
    <location>
        <begin position="527"/>
        <end position="550"/>
    </location>
</feature>
<dbReference type="InterPro" id="IPR036361">
    <property type="entry name" value="SAP_dom_sf"/>
</dbReference>
<dbReference type="PROSITE" id="PS50102">
    <property type="entry name" value="RRM"/>
    <property type="match status" value="2"/>
</dbReference>
<dbReference type="InterPro" id="IPR012677">
    <property type="entry name" value="Nucleotide-bd_a/b_plait_sf"/>
</dbReference>
<dbReference type="OrthoDB" id="639027at2759"/>
<dbReference type="EMBL" id="CAJHUC010000555">
    <property type="protein sequence ID" value="CAD7696841.1"/>
    <property type="molecule type" value="Genomic_DNA"/>
</dbReference>
<proteinExistence type="predicted"/>
<feature type="compositionally biased region" description="Polar residues" evidence="4">
    <location>
        <begin position="918"/>
        <end position="928"/>
    </location>
</feature>
<feature type="compositionally biased region" description="Basic and acidic residues" evidence="4">
    <location>
        <begin position="905"/>
        <end position="916"/>
    </location>
</feature>
<dbReference type="SMART" id="SM00513">
    <property type="entry name" value="SAP"/>
    <property type="match status" value="1"/>
</dbReference>
<feature type="compositionally biased region" description="Basic and acidic residues" evidence="4">
    <location>
        <begin position="354"/>
        <end position="375"/>
    </location>
</feature>
<reference evidence="7" key="1">
    <citation type="submission" date="2020-12" db="EMBL/GenBank/DDBJ databases">
        <authorList>
            <person name="Iha C."/>
        </authorList>
    </citation>
    <scope>NUCLEOTIDE SEQUENCE</scope>
</reference>
<accession>A0A8S1IPD3</accession>
<feature type="compositionally biased region" description="Low complexity" evidence="4">
    <location>
        <begin position="82"/>
        <end position="91"/>
    </location>
</feature>
<comment type="caution">
    <text evidence="7">The sequence shown here is derived from an EMBL/GenBank/DDBJ whole genome shotgun (WGS) entry which is preliminary data.</text>
</comment>
<dbReference type="SUPFAM" id="SSF54928">
    <property type="entry name" value="RNA-binding domain, RBD"/>
    <property type="match status" value="1"/>
</dbReference>
<dbReference type="PROSITE" id="PS50800">
    <property type="entry name" value="SAP"/>
    <property type="match status" value="1"/>
</dbReference>
<dbReference type="InterPro" id="IPR003034">
    <property type="entry name" value="SAP_dom"/>
</dbReference>
<evidence type="ECO:0000259" key="5">
    <source>
        <dbReference type="PROSITE" id="PS50102"/>
    </source>
</evidence>
<dbReference type="Gene3D" id="3.30.70.330">
    <property type="match status" value="3"/>
</dbReference>
<evidence type="ECO:0000256" key="2">
    <source>
        <dbReference type="ARBA" id="ARBA00022884"/>
    </source>
</evidence>
<dbReference type="Pfam" id="PF02037">
    <property type="entry name" value="SAP"/>
    <property type="match status" value="1"/>
</dbReference>
<evidence type="ECO:0000313" key="7">
    <source>
        <dbReference type="EMBL" id="CAD7696841.1"/>
    </source>
</evidence>
<feature type="domain" description="RRM" evidence="5">
    <location>
        <begin position="460"/>
        <end position="562"/>
    </location>
</feature>
<dbReference type="Proteomes" id="UP000708148">
    <property type="component" value="Unassembled WGS sequence"/>
</dbReference>
<feature type="domain" description="RRM" evidence="5">
    <location>
        <begin position="571"/>
        <end position="649"/>
    </location>
</feature>
<evidence type="ECO:0000313" key="8">
    <source>
        <dbReference type="Proteomes" id="UP000708148"/>
    </source>
</evidence>
<dbReference type="SMART" id="SM00360">
    <property type="entry name" value="RRM"/>
    <property type="match status" value="2"/>
</dbReference>
<feature type="region of interest" description="Disordered" evidence="4">
    <location>
        <begin position="43"/>
        <end position="252"/>
    </location>
</feature>
<sequence length="928" mass="97299">MLSTKPLVQWTVVELKAELKSRGLTSSGVKADLIKRVQGAIDQESAKNAAVSGAGDRVAAGESAAGDSAAELPVNGKGHGKGSAQAGAPAGAEEDEEANGGEPASSGERGTGCSAGEGPHAGGSDGAGDALPESRDSAGGKDPAEGQAGGDAGPATGVGDEEDAQADGDYLALSDGESEGDGNNGAAEEALGNGGEGATDGLDLEALAPDDDLEGGTNDLTGRGSGAPASEPVAATATGGGEKAGEVPAGAGNTPASVVQEWKGMAIPAEWLPLPMIQVNNVPKSCTLEELQRVLEAEGGLKVKSVVFNDEVRLPDSQAALVRLVPPPLPWLGQEGGDEVKPGEEAEAMDEDKTEDHAEAKAGEGEEEVKEEKEVAVVGSMGSNAADGPDDAQVAKADDKEGKPQKDAKGGKPEPTKEEDAAGPEMDVKAVSHFHVRQLDARSLKIGDSSLAYEVPLLKTTFFVGNLREEWGESDDAFREEMQKYGTLERCFIVRNKDGGSKDYAFVEYSLPSQALKAKDAVEVRASETAQRAKGDSSADGTQRHGQEWTPRKRLRSEWAYNHSLPSIFSRICYVANLPAGFMNQGLLRRVFEQHGQVVYTNIKLGVGSGPGCGFVEFTSGENAEKAMYALNGTSHPDLGYILVSLVNPAKFLTDKYRTDRGGPGRRGRGRDFHDWDYSGRSGRGRRFYNQPMRGGDYYQRLGRGPGRGRGGRTTWSQPLTPQYSYGMAPYYMQQAGGSPWGYYDQYQQYGQYSQGSHAQGYYQGSGRGYQSHQHHSGGNRQHHGRGAGSGGSGRGSYGSGQGYGYGSHGYQAGSGYGHQYGVSGYGQGYGGQGYGSSTQYQSQTPYQGSSYGSGAYGSGYGGYGSGYQASQSGYGGSSYGYGGQTGYGYSQDMYAGQQGYGQHAGDKHSVQHGESDYAQQNAKRPRN</sequence>
<dbReference type="GO" id="GO:0003723">
    <property type="term" value="F:RNA binding"/>
    <property type="evidence" value="ECO:0007669"/>
    <property type="project" value="UniProtKB-UniRule"/>
</dbReference>
<feature type="compositionally biased region" description="Gly residues" evidence="4">
    <location>
        <begin position="109"/>
        <end position="126"/>
    </location>
</feature>
<dbReference type="AlphaFoldDB" id="A0A8S1IPD3"/>
<protein>
    <submittedName>
        <fullName evidence="7">Uncharacterized protein</fullName>
    </submittedName>
</protein>
<keyword evidence="8" id="KW-1185">Reference proteome</keyword>
<dbReference type="Gene3D" id="1.10.720.30">
    <property type="entry name" value="SAP domain"/>
    <property type="match status" value="1"/>
</dbReference>
<dbReference type="InterPro" id="IPR035979">
    <property type="entry name" value="RBD_domain_sf"/>
</dbReference>
<feature type="region of interest" description="Disordered" evidence="4">
    <location>
        <begin position="757"/>
        <end position="796"/>
    </location>
</feature>
<evidence type="ECO:0000256" key="1">
    <source>
        <dbReference type="ARBA" id="ARBA00022737"/>
    </source>
</evidence>
<keyword evidence="1" id="KW-0677">Repeat</keyword>
<feature type="region of interest" description="Disordered" evidence="4">
    <location>
        <begin position="898"/>
        <end position="928"/>
    </location>
</feature>
<evidence type="ECO:0000256" key="4">
    <source>
        <dbReference type="SAM" id="MobiDB-lite"/>
    </source>
</evidence>
<evidence type="ECO:0000256" key="3">
    <source>
        <dbReference type="PROSITE-ProRule" id="PRU00176"/>
    </source>
</evidence>
<dbReference type="Pfam" id="PF00076">
    <property type="entry name" value="RRM_1"/>
    <property type="match status" value="2"/>
</dbReference>
<feature type="compositionally biased region" description="Low complexity" evidence="4">
    <location>
        <begin position="757"/>
        <end position="772"/>
    </location>
</feature>
<feature type="region of interest" description="Disordered" evidence="4">
    <location>
        <begin position="330"/>
        <end position="423"/>
    </location>
</feature>
<dbReference type="SUPFAM" id="SSF68906">
    <property type="entry name" value="SAP domain"/>
    <property type="match status" value="1"/>
</dbReference>
<feature type="compositionally biased region" description="Basic residues" evidence="4">
    <location>
        <begin position="773"/>
        <end position="786"/>
    </location>
</feature>
<dbReference type="CDD" id="cd00590">
    <property type="entry name" value="RRM_SF"/>
    <property type="match status" value="1"/>
</dbReference>
<keyword evidence="2 3" id="KW-0694">RNA-binding</keyword>
<feature type="compositionally biased region" description="Basic and acidic residues" evidence="4">
    <location>
        <begin position="396"/>
        <end position="423"/>
    </location>
</feature>
<feature type="domain" description="SAP" evidence="6">
    <location>
        <begin position="7"/>
        <end position="41"/>
    </location>
</feature>